<comment type="caution">
    <text evidence="1">The sequence shown here is derived from an EMBL/GenBank/DDBJ whole genome shotgun (WGS) entry which is preliminary data.</text>
</comment>
<keyword evidence="1" id="KW-0378">Hydrolase</keyword>
<proteinExistence type="predicted"/>
<gene>
    <name evidence="1" type="ORF">P256_01036</name>
</gene>
<dbReference type="Gene3D" id="1.20.1440.100">
    <property type="entry name" value="SG protein - dephosphorylation function"/>
    <property type="match status" value="1"/>
</dbReference>
<keyword evidence="2" id="KW-1185">Reference proteome</keyword>
<dbReference type="Pfam" id="PF12710">
    <property type="entry name" value="HAD"/>
    <property type="match status" value="1"/>
</dbReference>
<dbReference type="OrthoDB" id="9784466at2"/>
<dbReference type="InterPro" id="IPR050582">
    <property type="entry name" value="HAD-like_SerB"/>
</dbReference>
<sequence>MNLALFDFDETITSRDTFGPFLKSTANRTKQYLTILKLSPYFIGFKLKYISDKRFRTKLCYTAFKDYPQSTLTHIADSFAHEYLNTVILPHALNRIQWHLSQGDRVVVVSSSLDIYLKPWCKQYSLDLICNELECINSRYTGKLVGGDCGGIDKAIRIQNKYNLSDYQTIYAYGDSPNDLAMLELADIKFYQWRRL</sequence>
<dbReference type="InterPro" id="IPR006385">
    <property type="entry name" value="HAD_hydro_SerB1"/>
</dbReference>
<dbReference type="RefSeq" id="WP_023272614.1">
    <property type="nucleotide sequence ID" value="NZ_KI530712.1"/>
</dbReference>
<dbReference type="PANTHER" id="PTHR43344">
    <property type="entry name" value="PHOSPHOSERINE PHOSPHATASE"/>
    <property type="match status" value="1"/>
</dbReference>
<dbReference type="PATRIC" id="fig|1392540.3.peg.1004"/>
<dbReference type="NCBIfam" id="TIGR01488">
    <property type="entry name" value="HAD-SF-IB"/>
    <property type="match status" value="1"/>
</dbReference>
<dbReference type="Proteomes" id="UP000023785">
    <property type="component" value="Unassembled WGS sequence"/>
</dbReference>
<organism evidence="1 2">
    <name type="scientific">Acinetobacter nectaris CIP 110549</name>
    <dbReference type="NCBI Taxonomy" id="1392540"/>
    <lineage>
        <taxon>Bacteria</taxon>
        <taxon>Pseudomonadati</taxon>
        <taxon>Pseudomonadota</taxon>
        <taxon>Gammaproteobacteria</taxon>
        <taxon>Moraxellales</taxon>
        <taxon>Moraxellaceae</taxon>
        <taxon>Acinetobacter</taxon>
    </lineage>
</organism>
<dbReference type="STRING" id="1392540.P256_01036"/>
<dbReference type="GO" id="GO:0005737">
    <property type="term" value="C:cytoplasm"/>
    <property type="evidence" value="ECO:0007669"/>
    <property type="project" value="TreeGrafter"/>
</dbReference>
<evidence type="ECO:0000313" key="2">
    <source>
        <dbReference type="Proteomes" id="UP000023785"/>
    </source>
</evidence>
<name>V2TRC5_9GAMM</name>
<dbReference type="PANTHER" id="PTHR43344:SF14">
    <property type="entry name" value="HAD-IB FAMILY HYDROLASE"/>
    <property type="match status" value="1"/>
</dbReference>
<dbReference type="HOGENOM" id="CLU_052657_2_0_6"/>
<dbReference type="NCBIfam" id="TIGR01490">
    <property type="entry name" value="HAD-SF-IB-hyp1"/>
    <property type="match status" value="1"/>
</dbReference>
<dbReference type="GO" id="GO:0006564">
    <property type="term" value="P:L-serine biosynthetic process"/>
    <property type="evidence" value="ECO:0007669"/>
    <property type="project" value="TreeGrafter"/>
</dbReference>
<dbReference type="EMBL" id="AYER01000003">
    <property type="protein sequence ID" value="ESK40581.1"/>
    <property type="molecule type" value="Genomic_DNA"/>
</dbReference>
<dbReference type="InterPro" id="IPR036412">
    <property type="entry name" value="HAD-like_sf"/>
</dbReference>
<dbReference type="AlphaFoldDB" id="V2TRC5"/>
<dbReference type="Gene3D" id="3.40.50.1000">
    <property type="entry name" value="HAD superfamily/HAD-like"/>
    <property type="match status" value="1"/>
</dbReference>
<accession>V2TRC5</accession>
<dbReference type="GO" id="GO:0036424">
    <property type="term" value="F:L-phosphoserine phosphatase activity"/>
    <property type="evidence" value="ECO:0007669"/>
    <property type="project" value="TreeGrafter"/>
</dbReference>
<dbReference type="SUPFAM" id="SSF56784">
    <property type="entry name" value="HAD-like"/>
    <property type="match status" value="1"/>
</dbReference>
<protein>
    <submittedName>
        <fullName evidence="1">HAD hydrolase, family IB</fullName>
    </submittedName>
</protein>
<dbReference type="eggNOG" id="COG0560">
    <property type="taxonomic scope" value="Bacteria"/>
</dbReference>
<dbReference type="GO" id="GO:0000287">
    <property type="term" value="F:magnesium ion binding"/>
    <property type="evidence" value="ECO:0007669"/>
    <property type="project" value="TreeGrafter"/>
</dbReference>
<dbReference type="InterPro" id="IPR023214">
    <property type="entry name" value="HAD_sf"/>
</dbReference>
<evidence type="ECO:0000313" key="1">
    <source>
        <dbReference type="EMBL" id="ESK40581.1"/>
    </source>
</evidence>
<reference evidence="1 2" key="1">
    <citation type="submission" date="2013-10" db="EMBL/GenBank/DDBJ databases">
        <title>The Genome Sequence of Acinetobacter nectaris CIP 110549.</title>
        <authorList>
            <consortium name="The Broad Institute Genomics Platform"/>
            <consortium name="The Broad Institute Genome Sequencing Center for Infectious Disease"/>
            <person name="Cerqueira G."/>
            <person name="Feldgarden M."/>
            <person name="Courvalin P."/>
            <person name="Grillot-Courvalin C."/>
            <person name="Clermont D."/>
            <person name="Rocha E."/>
            <person name="Yoon E.-J."/>
            <person name="Nemec A."/>
            <person name="Young S.K."/>
            <person name="Zeng Q."/>
            <person name="Gargeya S."/>
            <person name="Fitzgerald M."/>
            <person name="Abouelleil A."/>
            <person name="Alvarado L."/>
            <person name="Berlin A.M."/>
            <person name="Chapman S.B."/>
            <person name="Gainer-Dewar J."/>
            <person name="Goldberg J."/>
            <person name="Gnerre S."/>
            <person name="Griggs A."/>
            <person name="Gujja S."/>
            <person name="Hansen M."/>
            <person name="Howarth C."/>
            <person name="Imamovic A."/>
            <person name="Ireland A."/>
            <person name="Larimer J."/>
            <person name="McCowan C."/>
            <person name="Murphy C."/>
            <person name="Pearson M."/>
            <person name="Poon T.W."/>
            <person name="Priest M."/>
            <person name="Roberts A."/>
            <person name="Saif S."/>
            <person name="Shea T."/>
            <person name="Sykes S."/>
            <person name="Wortman J."/>
            <person name="Nusbaum C."/>
            <person name="Birren B."/>
        </authorList>
    </citation>
    <scope>NUCLEOTIDE SEQUENCE [LARGE SCALE GENOMIC DNA]</scope>
    <source>
        <strain evidence="1 2">CIP 110549</strain>
    </source>
</reference>
<dbReference type="CDD" id="cd02612">
    <property type="entry name" value="HAD_PGPPase"/>
    <property type="match status" value="1"/>
</dbReference>